<name>K9FSM4_PEND2</name>
<dbReference type="EMBL" id="AKCT01000204">
    <property type="protein sequence ID" value="EKV11452.1"/>
    <property type="molecule type" value="Genomic_DNA"/>
</dbReference>
<organism evidence="1 2">
    <name type="scientific">Penicillium digitatum (strain PHI26 / CECT 20796)</name>
    <name type="common">Green mold</name>
    <dbReference type="NCBI Taxonomy" id="1170229"/>
    <lineage>
        <taxon>Eukaryota</taxon>
        <taxon>Fungi</taxon>
        <taxon>Dikarya</taxon>
        <taxon>Ascomycota</taxon>
        <taxon>Pezizomycotina</taxon>
        <taxon>Eurotiomycetes</taxon>
        <taxon>Eurotiomycetidae</taxon>
        <taxon>Eurotiales</taxon>
        <taxon>Aspergillaceae</taxon>
        <taxon>Penicillium</taxon>
    </lineage>
</organism>
<evidence type="ECO:0000313" key="2">
    <source>
        <dbReference type="Proteomes" id="UP000009882"/>
    </source>
</evidence>
<gene>
    <name evidence="1" type="ORF">PDIG_49850</name>
</gene>
<evidence type="ECO:0000313" key="1">
    <source>
        <dbReference type="EMBL" id="EKV11452.1"/>
    </source>
</evidence>
<dbReference type="AlphaFoldDB" id="K9FSM4"/>
<comment type="caution">
    <text evidence="1">The sequence shown here is derived from an EMBL/GenBank/DDBJ whole genome shotgun (WGS) entry which is preliminary data.</text>
</comment>
<proteinExistence type="predicted"/>
<dbReference type="InParanoid" id="K9FSM4"/>
<dbReference type="STRING" id="1170229.K9FSM4"/>
<keyword evidence="2" id="KW-1185">Reference proteome</keyword>
<dbReference type="eggNOG" id="ENOG502QRH3">
    <property type="taxonomic scope" value="Eukaryota"/>
</dbReference>
<reference evidence="2" key="1">
    <citation type="journal article" date="2012" name="BMC Genomics">
        <title>Genome sequence of the necrotrophic fungus Penicillium digitatum, the main postharvest pathogen of citrus.</title>
        <authorList>
            <person name="Marcet-Houben M."/>
            <person name="Ballester A.-R."/>
            <person name="de la Fuente B."/>
            <person name="Harries E."/>
            <person name="Marcos J.F."/>
            <person name="Gonzalez-Candelas L."/>
            <person name="Gabaldon T."/>
        </authorList>
    </citation>
    <scope>NUCLEOTIDE SEQUENCE [LARGE SCALE GENOMIC DNA]</scope>
    <source>
        <strain evidence="2">PHI26 / CECT 20796</strain>
    </source>
</reference>
<sequence>MCSIRKSVQIPAKSAQQVEWKEEIQPLVDSLGLDYSLPELLPIHTTTTSLHWAAICSNQLYHVACILLPSLKLEFIKLQSTPVTPALWRARHIGGILLANTHHGCLNKSLQPLWIAGRLFSHVSEYANTIPFVTLKPRLDGALVGTSYETRLRPEAQATICGQRFPIAGWPLVSTLNLNAFLKEIASYT</sequence>
<accession>K9FSM4</accession>
<dbReference type="HOGENOM" id="CLU_1434885_0_0_1"/>
<dbReference type="Proteomes" id="UP000009882">
    <property type="component" value="Unassembled WGS sequence"/>
</dbReference>
<dbReference type="OrthoDB" id="415590at2759"/>
<protein>
    <submittedName>
        <fullName evidence="1">Uncharacterized protein</fullName>
    </submittedName>
</protein>